<evidence type="ECO:0000313" key="3">
    <source>
        <dbReference type="Proteomes" id="UP000219412"/>
    </source>
</evidence>
<dbReference type="InterPro" id="IPR011112">
    <property type="entry name" value="Rho-like_N"/>
</dbReference>
<dbReference type="PANTHER" id="PTHR33747:SF1">
    <property type="entry name" value="ADENYLATE CYCLASE-ASSOCIATED CAP C-TERMINAL DOMAIN-CONTAINING PROTEIN"/>
    <property type="match status" value="1"/>
</dbReference>
<gene>
    <name evidence="2" type="ORF">SAMN05878391_1746</name>
</gene>
<organism evidence="2 3">
    <name type="scientific">Salinicoccus kekensis</name>
    <dbReference type="NCBI Taxonomy" id="714307"/>
    <lineage>
        <taxon>Bacteria</taxon>
        <taxon>Bacillati</taxon>
        <taxon>Bacillota</taxon>
        <taxon>Bacilli</taxon>
        <taxon>Bacillales</taxon>
        <taxon>Staphylococcaceae</taxon>
        <taxon>Salinicoccus</taxon>
    </lineage>
</organism>
<dbReference type="InterPro" id="IPR036269">
    <property type="entry name" value="Rho_N_sf"/>
</dbReference>
<dbReference type="SUPFAM" id="SSF68912">
    <property type="entry name" value="Rho N-terminal domain-like"/>
    <property type="match status" value="1"/>
</dbReference>
<accession>A0A285ULW0</accession>
<name>A0A285ULW0_9STAP</name>
<dbReference type="InterPro" id="IPR004027">
    <property type="entry name" value="SEC_C_motif"/>
</dbReference>
<dbReference type="Pfam" id="PF07498">
    <property type="entry name" value="Rho_N"/>
    <property type="match status" value="1"/>
</dbReference>
<protein>
    <submittedName>
        <fullName evidence="2">Rho termination factor-like protein</fullName>
    </submittedName>
</protein>
<dbReference type="Pfam" id="PF02810">
    <property type="entry name" value="SEC-C"/>
    <property type="match status" value="1"/>
</dbReference>
<dbReference type="OrthoDB" id="2386837at2"/>
<dbReference type="GO" id="GO:0006353">
    <property type="term" value="P:DNA-templated transcription termination"/>
    <property type="evidence" value="ECO:0007669"/>
    <property type="project" value="InterPro"/>
</dbReference>
<reference evidence="3" key="1">
    <citation type="submission" date="2017-08" db="EMBL/GenBank/DDBJ databases">
        <authorList>
            <person name="Varghese N."/>
            <person name="Submissions S."/>
        </authorList>
    </citation>
    <scope>NUCLEOTIDE SEQUENCE [LARGE SCALE GENOMIC DNA]</scope>
    <source>
        <strain evidence="3">DSM 23173</strain>
    </source>
</reference>
<dbReference type="RefSeq" id="WP_097041194.1">
    <property type="nucleotide sequence ID" value="NZ_OBQF01000004.1"/>
</dbReference>
<feature type="domain" description="Rho termination factor-like N-terminal" evidence="1">
    <location>
        <begin position="7"/>
        <end position="48"/>
    </location>
</feature>
<dbReference type="SMART" id="SM00959">
    <property type="entry name" value="Rho_N"/>
    <property type="match status" value="1"/>
</dbReference>
<dbReference type="SUPFAM" id="SSF103642">
    <property type="entry name" value="Sec-C motif"/>
    <property type="match status" value="1"/>
</dbReference>
<sequence length="344" mass="40108">MANAEKQLQAYNMNDLKRLAKTISVKSYSTFKKDDLIKEITAVQKAPETAAYAYKYIDDASFNSWKEAAEAEKNDALYPLEDIFGLYIMGYAFEDPEKEDHFYLTDTVIDLFRVVDTKENAEARLEVQRRLNLIRAALHLYGIVSFDQLIHLFKKYYDEDVTPSELVGFLEGSPYDISIDEDNEQIVIDDMNYAQYEMVKKLQGDRPYYEPEFGKFIKFSDPNYIDESSNHKKLKEWIEKNIDVPRSKHQGIYISLLQLIMRGEKQDEIVKYLMSLDVEFKNVQEQRDFFDNIAGIVENTRHFKYRGHKESELKTRTVVKEVKVGRNDPCPCGSGKKYKKCCGA</sequence>
<dbReference type="Proteomes" id="UP000219412">
    <property type="component" value="Unassembled WGS sequence"/>
</dbReference>
<dbReference type="PANTHER" id="PTHR33747">
    <property type="entry name" value="UPF0225 PROTEIN SCO1677"/>
    <property type="match status" value="1"/>
</dbReference>
<dbReference type="AlphaFoldDB" id="A0A285ULW0"/>
<evidence type="ECO:0000313" key="2">
    <source>
        <dbReference type="EMBL" id="SOC42802.1"/>
    </source>
</evidence>
<evidence type="ECO:0000259" key="1">
    <source>
        <dbReference type="SMART" id="SM00959"/>
    </source>
</evidence>
<dbReference type="EMBL" id="OBQF01000004">
    <property type="protein sequence ID" value="SOC42802.1"/>
    <property type="molecule type" value="Genomic_DNA"/>
</dbReference>
<dbReference type="Gene3D" id="3.10.450.50">
    <property type="match status" value="1"/>
</dbReference>
<proteinExistence type="predicted"/>
<keyword evidence="3" id="KW-1185">Reference proteome</keyword>